<keyword evidence="4" id="KW-0411">Iron-sulfur</keyword>
<keyword evidence="3" id="KW-0408">Iron</keyword>
<dbReference type="PANTHER" id="PTHR13847:SF274">
    <property type="entry name" value="RIESKE 2FE-2S IRON-SULFUR PROTEIN YHFW-RELATED"/>
    <property type="match status" value="1"/>
</dbReference>
<keyword evidence="2" id="KW-0479">Metal-binding</keyword>
<evidence type="ECO:0000256" key="5">
    <source>
        <dbReference type="ARBA" id="ARBA00023157"/>
    </source>
</evidence>
<dbReference type="InterPro" id="IPR036922">
    <property type="entry name" value="Rieske_2Fe-2S_sf"/>
</dbReference>
<name>A0A6J4HVZ2_9ACTN</name>
<keyword evidence="1" id="KW-0001">2Fe-2S</keyword>
<proteinExistence type="predicted"/>
<sequence>MVVGAGIAGLTAAALLKADGRRVVVVEAGRVAAGVTGYTTAKLTVLHGLIFDDLISAFGEEGAGKYANANLAGMATVADLAVRHGIECDLERRPAYTYTTDSAMVDKINAEVSAAQRLGLPAEFTTATDLPYPVEGAIRVDDQAQFHPRRYCIGLAQAVDGGAGSAIFERTRALSISDEGDRCTVETDHGTITSDFVIQATHLPFSDTGGFFARSHPMRSYALSARLDGPVPQGMYLSVDSPSRSVRSARMDGEEVVILGGEGHKVGQDPDTRERYAALEEWSRAEFPIRSIDYRWSAQDYVPVDHVPFVGPVSPGRDRVLVATGFKKWGMSNGSAAGVMLADRIAGRENPYADFFDTNRLNPKQSVKELVKENANVVKRFIGDRLRTETRSVADLAPGEAAVLVEGTERVAAYRDEAGAVHAVSPVCTHMGCTVTWNTAETTWDCPCHGSRFTCDGAVIQGPAVKDLERKEVGG</sequence>
<dbReference type="Pfam" id="PF00355">
    <property type="entry name" value="Rieske"/>
    <property type="match status" value="1"/>
</dbReference>
<dbReference type="GO" id="GO:0004497">
    <property type="term" value="F:monooxygenase activity"/>
    <property type="evidence" value="ECO:0007669"/>
    <property type="project" value="UniProtKB-ARBA"/>
</dbReference>
<dbReference type="PROSITE" id="PS51296">
    <property type="entry name" value="RIESKE"/>
    <property type="match status" value="1"/>
</dbReference>
<dbReference type="GO" id="GO:0051537">
    <property type="term" value="F:2 iron, 2 sulfur cluster binding"/>
    <property type="evidence" value="ECO:0007669"/>
    <property type="project" value="UniProtKB-KW"/>
</dbReference>
<evidence type="ECO:0000256" key="2">
    <source>
        <dbReference type="ARBA" id="ARBA00022723"/>
    </source>
</evidence>
<dbReference type="Gene3D" id="2.102.10.10">
    <property type="entry name" value="Rieske [2Fe-2S] iron-sulphur domain"/>
    <property type="match status" value="1"/>
</dbReference>
<accession>A0A6J4HVZ2</accession>
<evidence type="ECO:0000313" key="7">
    <source>
        <dbReference type="EMBL" id="CAA9234960.1"/>
    </source>
</evidence>
<dbReference type="InterPro" id="IPR038010">
    <property type="entry name" value="YhfW_C"/>
</dbReference>
<evidence type="ECO:0000259" key="6">
    <source>
        <dbReference type="PROSITE" id="PS51296"/>
    </source>
</evidence>
<dbReference type="PRINTS" id="PR00162">
    <property type="entry name" value="RIESKE"/>
</dbReference>
<protein>
    <submittedName>
        <fullName evidence="7">FAD dependent oxidoreductase</fullName>
    </submittedName>
</protein>
<dbReference type="FunFam" id="2.102.10.10:FF:000014">
    <property type="entry name" value="Oxidoreductase, FAD dependent"/>
    <property type="match status" value="1"/>
</dbReference>
<dbReference type="Gene3D" id="3.30.9.10">
    <property type="entry name" value="D-Amino Acid Oxidase, subunit A, domain 2"/>
    <property type="match status" value="1"/>
</dbReference>
<keyword evidence="5" id="KW-1015">Disulfide bond</keyword>
<feature type="domain" description="Rieske" evidence="6">
    <location>
        <begin position="388"/>
        <end position="475"/>
    </location>
</feature>
<organism evidence="7">
    <name type="scientific">uncultured Acidimicrobiales bacterium</name>
    <dbReference type="NCBI Taxonomy" id="310071"/>
    <lineage>
        <taxon>Bacteria</taxon>
        <taxon>Bacillati</taxon>
        <taxon>Actinomycetota</taxon>
        <taxon>Acidimicrobiia</taxon>
        <taxon>Acidimicrobiales</taxon>
        <taxon>environmental samples</taxon>
    </lineage>
</organism>
<dbReference type="InterPro" id="IPR005805">
    <property type="entry name" value="Rieske_Fe-S_prot_C"/>
</dbReference>
<dbReference type="GO" id="GO:0016020">
    <property type="term" value="C:membrane"/>
    <property type="evidence" value="ECO:0007669"/>
    <property type="project" value="InterPro"/>
</dbReference>
<dbReference type="InterPro" id="IPR006076">
    <property type="entry name" value="FAD-dep_OxRdtase"/>
</dbReference>
<dbReference type="InterPro" id="IPR017941">
    <property type="entry name" value="Rieske_2Fe-2S"/>
</dbReference>
<dbReference type="GO" id="GO:0016705">
    <property type="term" value="F:oxidoreductase activity, acting on paired donors, with incorporation or reduction of molecular oxygen"/>
    <property type="evidence" value="ECO:0007669"/>
    <property type="project" value="UniProtKB-ARBA"/>
</dbReference>
<dbReference type="Pfam" id="PF01266">
    <property type="entry name" value="DAO"/>
    <property type="match status" value="1"/>
</dbReference>
<dbReference type="InterPro" id="IPR036188">
    <property type="entry name" value="FAD/NAD-bd_sf"/>
</dbReference>
<dbReference type="CDD" id="cd03477">
    <property type="entry name" value="Rieske_YhfW_C"/>
    <property type="match status" value="1"/>
</dbReference>
<reference evidence="7" key="1">
    <citation type="submission" date="2020-02" db="EMBL/GenBank/DDBJ databases">
        <authorList>
            <person name="Meier V. D."/>
        </authorList>
    </citation>
    <scope>NUCLEOTIDE SEQUENCE</scope>
    <source>
        <strain evidence="7">AVDCRST_MAG10</strain>
    </source>
</reference>
<evidence type="ECO:0000256" key="4">
    <source>
        <dbReference type="ARBA" id="ARBA00023014"/>
    </source>
</evidence>
<evidence type="ECO:0000256" key="1">
    <source>
        <dbReference type="ARBA" id="ARBA00022714"/>
    </source>
</evidence>
<gene>
    <name evidence="7" type="ORF">AVDCRST_MAG10-1365</name>
</gene>
<dbReference type="GO" id="GO:0005737">
    <property type="term" value="C:cytoplasm"/>
    <property type="evidence" value="ECO:0007669"/>
    <property type="project" value="TreeGrafter"/>
</dbReference>
<dbReference type="GO" id="GO:0046872">
    <property type="term" value="F:metal ion binding"/>
    <property type="evidence" value="ECO:0007669"/>
    <property type="project" value="UniProtKB-KW"/>
</dbReference>
<dbReference type="EMBL" id="CADCTB010000091">
    <property type="protein sequence ID" value="CAA9234960.1"/>
    <property type="molecule type" value="Genomic_DNA"/>
</dbReference>
<dbReference type="Gene3D" id="3.50.50.60">
    <property type="entry name" value="FAD/NAD(P)-binding domain"/>
    <property type="match status" value="1"/>
</dbReference>
<evidence type="ECO:0000256" key="3">
    <source>
        <dbReference type="ARBA" id="ARBA00023004"/>
    </source>
</evidence>
<dbReference type="SUPFAM" id="SSF50022">
    <property type="entry name" value="ISP domain"/>
    <property type="match status" value="1"/>
</dbReference>
<dbReference type="AlphaFoldDB" id="A0A6J4HVZ2"/>
<dbReference type="SUPFAM" id="SSF51905">
    <property type="entry name" value="FAD/NAD(P)-binding domain"/>
    <property type="match status" value="1"/>
</dbReference>
<dbReference type="PANTHER" id="PTHR13847">
    <property type="entry name" value="SARCOSINE DEHYDROGENASE-RELATED"/>
    <property type="match status" value="1"/>
</dbReference>